<comment type="subcellular location">
    <subcellularLocation>
        <location evidence="1">Cell membrane</location>
        <topology evidence="1">Multi-pass membrane protein</topology>
    </subcellularLocation>
</comment>
<dbReference type="InterPro" id="IPR018385">
    <property type="entry name" value="C4_dicarb_anaerob_car-like"/>
</dbReference>
<dbReference type="AlphaFoldDB" id="A0A4V3AL80"/>
<dbReference type="PANTHER" id="PTHR43652">
    <property type="entry name" value="BASIC AMINO ACID ANTIPORTER YFCC-RELATED"/>
    <property type="match status" value="1"/>
</dbReference>
<organism evidence="7 8">
    <name type="scientific">Luteimonas aestuarii</name>
    <dbReference type="NCBI Taxonomy" id="453837"/>
    <lineage>
        <taxon>Bacteria</taxon>
        <taxon>Pseudomonadati</taxon>
        <taxon>Pseudomonadota</taxon>
        <taxon>Gammaproteobacteria</taxon>
        <taxon>Lysobacterales</taxon>
        <taxon>Lysobacteraceae</taxon>
        <taxon>Luteimonas</taxon>
    </lineage>
</organism>
<evidence type="ECO:0000256" key="4">
    <source>
        <dbReference type="ARBA" id="ARBA00022989"/>
    </source>
</evidence>
<feature type="transmembrane region" description="Helical" evidence="6">
    <location>
        <begin position="84"/>
        <end position="103"/>
    </location>
</feature>
<evidence type="ECO:0000256" key="1">
    <source>
        <dbReference type="ARBA" id="ARBA00004651"/>
    </source>
</evidence>
<evidence type="ECO:0000256" key="3">
    <source>
        <dbReference type="ARBA" id="ARBA00022692"/>
    </source>
</evidence>
<feature type="transmembrane region" description="Helical" evidence="6">
    <location>
        <begin position="256"/>
        <end position="275"/>
    </location>
</feature>
<name>A0A4V3AL80_9GAMM</name>
<dbReference type="EMBL" id="SMTF01000029">
    <property type="protein sequence ID" value="TDK18560.1"/>
    <property type="molecule type" value="Genomic_DNA"/>
</dbReference>
<feature type="transmembrane region" description="Helical" evidence="6">
    <location>
        <begin position="12"/>
        <end position="32"/>
    </location>
</feature>
<keyword evidence="4 6" id="KW-1133">Transmembrane helix</keyword>
<feature type="transmembrane region" description="Helical" evidence="6">
    <location>
        <begin position="281"/>
        <end position="298"/>
    </location>
</feature>
<proteinExistence type="predicted"/>
<feature type="transmembrane region" description="Helical" evidence="6">
    <location>
        <begin position="370"/>
        <end position="397"/>
    </location>
</feature>
<dbReference type="Proteomes" id="UP000294796">
    <property type="component" value="Unassembled WGS sequence"/>
</dbReference>
<evidence type="ECO:0000256" key="6">
    <source>
        <dbReference type="SAM" id="Phobius"/>
    </source>
</evidence>
<dbReference type="RefSeq" id="WP_133323817.1">
    <property type="nucleotide sequence ID" value="NZ_SMTF01000029.1"/>
</dbReference>
<keyword evidence="8" id="KW-1185">Reference proteome</keyword>
<accession>A0A4V3AL80</accession>
<keyword evidence="2" id="KW-1003">Cell membrane</keyword>
<feature type="transmembrane region" description="Helical" evidence="6">
    <location>
        <begin position="418"/>
        <end position="440"/>
    </location>
</feature>
<dbReference type="PANTHER" id="PTHR43652:SF2">
    <property type="entry name" value="BASIC AMINO ACID ANTIPORTER YFCC-RELATED"/>
    <property type="match status" value="1"/>
</dbReference>
<dbReference type="OrthoDB" id="255482at2"/>
<dbReference type="GO" id="GO:0005886">
    <property type="term" value="C:plasma membrane"/>
    <property type="evidence" value="ECO:0007669"/>
    <property type="project" value="UniProtKB-SubCell"/>
</dbReference>
<feature type="transmembrane region" description="Helical" evidence="6">
    <location>
        <begin position="124"/>
        <end position="144"/>
    </location>
</feature>
<dbReference type="InterPro" id="IPR051679">
    <property type="entry name" value="DASS-Related_Transporters"/>
</dbReference>
<gene>
    <name evidence="7" type="primary">yfcC</name>
    <name evidence="7" type="ORF">E2F46_17220</name>
</gene>
<dbReference type="Pfam" id="PF03606">
    <property type="entry name" value="DcuC"/>
    <property type="match status" value="1"/>
</dbReference>
<feature type="transmembrane region" description="Helical" evidence="6">
    <location>
        <begin position="209"/>
        <end position="227"/>
    </location>
</feature>
<feature type="transmembrane region" description="Helical" evidence="6">
    <location>
        <begin position="446"/>
        <end position="470"/>
    </location>
</feature>
<evidence type="ECO:0000313" key="8">
    <source>
        <dbReference type="Proteomes" id="UP000294796"/>
    </source>
</evidence>
<comment type="caution">
    <text evidence="7">The sequence shown here is derived from an EMBL/GenBank/DDBJ whole genome shotgun (WGS) entry which is preliminary data.</text>
</comment>
<evidence type="ECO:0000256" key="5">
    <source>
        <dbReference type="ARBA" id="ARBA00023136"/>
    </source>
</evidence>
<keyword evidence="5 6" id="KW-0472">Membrane</keyword>
<evidence type="ECO:0000256" key="2">
    <source>
        <dbReference type="ARBA" id="ARBA00022475"/>
    </source>
</evidence>
<keyword evidence="3 6" id="KW-0812">Transmembrane</keyword>
<sequence>MNPSVPAQGGGVNTLVILFAIVCVAALVTPWLPAGYFAADVPVSLSSFRFAEESTPVRWFASGDEVGFLNFLFHGLTSGSRTSAAVGVIALLLIVGGAFSVVNGTGAIDRGLVRLMTLTGHRPMWLLASLFVAFSLGGAVFGMGEETIAFLALLLPLTDRLGLPRASAVMCTYMASQIGFGSSWMNPFSVAVAQGIAELPLLSAAPFRMAMWATFTGVGVAFTLLYARRHMCAPDAIEPAPDAPEPAPMNWADRSILAIVLGTVAWIVWGVTTQGYYLPEIASQFFAMGLACGLVAWLDGRLTANRIAELFTEGARLLVPVALVIAAAKGMLWLLGGTDPHAPSVLNSALYGLGTLLDDWPPLLAAQGMYLMQAVFNFFVTSGSAQAAITMPLMAGLGDLVGVSRQVAVVAFQLGDGLTNLVVPTSAVLLGAIGVAGIAWTQWIALVWRFVLLLLAVGAGFVALAVLVGLQ</sequence>
<protein>
    <submittedName>
        <fullName evidence="7">Putative basic amino acid antiporter YfcC</fullName>
    </submittedName>
</protein>
<evidence type="ECO:0000313" key="7">
    <source>
        <dbReference type="EMBL" id="TDK18560.1"/>
    </source>
</evidence>
<reference evidence="7 8" key="1">
    <citation type="submission" date="2019-03" db="EMBL/GenBank/DDBJ databases">
        <title>Luteimonas zhaokaii sp.nov., isolated from the rectal contents of Plateau pika in Yushu, Qinghai Province, China.</title>
        <authorList>
            <person name="Zhang G."/>
        </authorList>
    </citation>
    <scope>NUCLEOTIDE SEQUENCE [LARGE SCALE GENOMIC DNA]</scope>
    <source>
        <strain evidence="7 8">B9</strain>
    </source>
</reference>